<dbReference type="InterPro" id="IPR051277">
    <property type="entry name" value="SEZ6_CSMD_C4BPB_Regulators"/>
</dbReference>
<keyword evidence="4" id="KW-0768">Sushi</keyword>
<keyword evidence="2" id="KW-0677">Repeat</keyword>
<evidence type="ECO:0000256" key="4">
    <source>
        <dbReference type="PROSITE-ProRule" id="PRU00302"/>
    </source>
</evidence>
<keyword evidence="3 4" id="KW-1015">Disulfide bond</keyword>
<sequence>MHTCFVIVVADCRGQLQFGHRISLTHTHTHSTFLTLFQSFDVSEAISCGDPGVPPNAVVSGTHSWTYGSVLQYSCLPGGVLVGNATRHCQEDGTWSGAPPYCKEEQPETPSNVDVRSMDLPTLGYTLIYTCQDGFYLAGGSEHRTCKSDGRWSGKPPLCKGPKTEYTLDRIHLSAMTQNDGQSECRKSHFSAQYKLLSCSETRK</sequence>
<dbReference type="AlphaFoldDB" id="A0A3B5BH77"/>
<feature type="domain" description="Sushi" evidence="5">
    <location>
        <begin position="105"/>
        <end position="161"/>
    </location>
</feature>
<dbReference type="CDD" id="cd00033">
    <property type="entry name" value="CCP"/>
    <property type="match status" value="2"/>
</dbReference>
<dbReference type="PROSITE" id="PS50923">
    <property type="entry name" value="SUSHI"/>
    <property type="match status" value="2"/>
</dbReference>
<dbReference type="Pfam" id="PF00084">
    <property type="entry name" value="Sushi"/>
    <property type="match status" value="2"/>
</dbReference>
<keyword evidence="1" id="KW-0732">Signal</keyword>
<comment type="caution">
    <text evidence="4">Lacks conserved residue(s) required for the propagation of feature annotation.</text>
</comment>
<evidence type="ECO:0000313" key="6">
    <source>
        <dbReference type="Ensembl" id="ENSSPAP00000025987.1"/>
    </source>
</evidence>
<dbReference type="InterPro" id="IPR000436">
    <property type="entry name" value="Sushi_SCR_CCP_dom"/>
</dbReference>
<evidence type="ECO:0000256" key="3">
    <source>
        <dbReference type="ARBA" id="ARBA00023157"/>
    </source>
</evidence>
<dbReference type="GeneTree" id="ENSGT00940000155701"/>
<accession>A0A3B5BH77</accession>
<feature type="disulfide bond" evidence="4">
    <location>
        <begin position="75"/>
        <end position="102"/>
    </location>
</feature>
<feature type="domain" description="Sushi" evidence="5">
    <location>
        <begin position="46"/>
        <end position="104"/>
    </location>
</feature>
<dbReference type="SUPFAM" id="SSF57535">
    <property type="entry name" value="Complement control module/SCR domain"/>
    <property type="match status" value="2"/>
</dbReference>
<evidence type="ECO:0000256" key="1">
    <source>
        <dbReference type="ARBA" id="ARBA00022729"/>
    </source>
</evidence>
<dbReference type="Gene3D" id="2.10.70.10">
    <property type="entry name" value="Complement Module, domain 1"/>
    <property type="match status" value="2"/>
</dbReference>
<dbReference type="SMART" id="SM00032">
    <property type="entry name" value="CCP"/>
    <property type="match status" value="2"/>
</dbReference>
<evidence type="ECO:0000259" key="5">
    <source>
        <dbReference type="PROSITE" id="PS50923"/>
    </source>
</evidence>
<proteinExistence type="predicted"/>
<dbReference type="PANTHER" id="PTHR45656">
    <property type="entry name" value="PROTEIN CBR-CLEC-78"/>
    <property type="match status" value="1"/>
</dbReference>
<dbReference type="InterPro" id="IPR035976">
    <property type="entry name" value="Sushi/SCR/CCP_sf"/>
</dbReference>
<dbReference type="Ensembl" id="ENSSPAT00000026413.1">
    <property type="protein sequence ID" value="ENSSPAP00000025987.1"/>
    <property type="gene ID" value="ENSSPAG00000019613.1"/>
</dbReference>
<reference evidence="6" key="1">
    <citation type="submission" date="2023-09" db="UniProtKB">
        <authorList>
            <consortium name="Ensembl"/>
        </authorList>
    </citation>
    <scope>IDENTIFICATION</scope>
</reference>
<name>A0A3B5BH77_9TELE</name>
<protein>
    <recommendedName>
        <fullName evidence="5">Sushi domain-containing protein</fullName>
    </recommendedName>
</protein>
<dbReference type="STRING" id="144197.ENSSPAP00000025987"/>
<dbReference type="PANTHER" id="PTHR45656:SF4">
    <property type="entry name" value="PROTEIN CBR-CLEC-78"/>
    <property type="match status" value="1"/>
</dbReference>
<organism evidence="6">
    <name type="scientific">Stegastes partitus</name>
    <name type="common">bicolor damselfish</name>
    <dbReference type="NCBI Taxonomy" id="144197"/>
    <lineage>
        <taxon>Eukaryota</taxon>
        <taxon>Metazoa</taxon>
        <taxon>Chordata</taxon>
        <taxon>Craniata</taxon>
        <taxon>Vertebrata</taxon>
        <taxon>Euteleostomi</taxon>
        <taxon>Actinopterygii</taxon>
        <taxon>Neopterygii</taxon>
        <taxon>Teleostei</taxon>
        <taxon>Neoteleostei</taxon>
        <taxon>Acanthomorphata</taxon>
        <taxon>Ovalentaria</taxon>
        <taxon>Pomacentridae</taxon>
        <taxon>Stegastes</taxon>
    </lineage>
</organism>
<evidence type="ECO:0000256" key="2">
    <source>
        <dbReference type="ARBA" id="ARBA00022737"/>
    </source>
</evidence>